<evidence type="ECO:0000259" key="7">
    <source>
        <dbReference type="Pfam" id="PF00082"/>
    </source>
</evidence>
<dbReference type="InterPro" id="IPR023828">
    <property type="entry name" value="Peptidase_S8_Ser-AS"/>
</dbReference>
<dbReference type="InterPro" id="IPR045051">
    <property type="entry name" value="SBT"/>
</dbReference>
<evidence type="ECO:0000256" key="1">
    <source>
        <dbReference type="ARBA" id="ARBA00011073"/>
    </source>
</evidence>
<dbReference type="InterPro" id="IPR041469">
    <property type="entry name" value="Subtilisin-like_FN3"/>
</dbReference>
<gene>
    <name evidence="9" type="ORF">V5N11_007943</name>
</gene>
<dbReference type="Proteomes" id="UP001558713">
    <property type="component" value="Unassembled WGS sequence"/>
</dbReference>
<dbReference type="InterPro" id="IPR000209">
    <property type="entry name" value="Peptidase_S8/S53_dom"/>
</dbReference>
<dbReference type="Pfam" id="PF00082">
    <property type="entry name" value="Peptidase_S8"/>
    <property type="match status" value="1"/>
</dbReference>
<dbReference type="Gene3D" id="2.60.40.2310">
    <property type="match status" value="1"/>
</dbReference>
<evidence type="ECO:0000313" key="10">
    <source>
        <dbReference type="Proteomes" id="UP001558713"/>
    </source>
</evidence>
<feature type="domain" description="Subtilisin-like protease fibronectin type-III" evidence="8">
    <location>
        <begin position="109"/>
        <end position="207"/>
    </location>
</feature>
<comment type="similarity">
    <text evidence="1 6">Belongs to the peptidase S8 family.</text>
</comment>
<dbReference type="GO" id="GO:0008236">
    <property type="term" value="F:serine-type peptidase activity"/>
    <property type="evidence" value="ECO:0007669"/>
    <property type="project" value="UniProtKB-KW"/>
</dbReference>
<dbReference type="PROSITE" id="PS51892">
    <property type="entry name" value="SUBTILASE"/>
    <property type="match status" value="1"/>
</dbReference>
<organism evidence="9 10">
    <name type="scientific">Cardamine amara subsp. amara</name>
    <dbReference type="NCBI Taxonomy" id="228776"/>
    <lineage>
        <taxon>Eukaryota</taxon>
        <taxon>Viridiplantae</taxon>
        <taxon>Streptophyta</taxon>
        <taxon>Embryophyta</taxon>
        <taxon>Tracheophyta</taxon>
        <taxon>Spermatophyta</taxon>
        <taxon>Magnoliopsida</taxon>
        <taxon>eudicotyledons</taxon>
        <taxon>Gunneridae</taxon>
        <taxon>Pentapetalae</taxon>
        <taxon>rosids</taxon>
        <taxon>malvids</taxon>
        <taxon>Brassicales</taxon>
        <taxon>Brassicaceae</taxon>
        <taxon>Cardamineae</taxon>
        <taxon>Cardamine</taxon>
    </lineage>
</organism>
<comment type="caution">
    <text evidence="6">Lacks conserved residue(s) required for the propagation of feature annotation.</text>
</comment>
<evidence type="ECO:0000256" key="2">
    <source>
        <dbReference type="ARBA" id="ARBA00022670"/>
    </source>
</evidence>
<evidence type="ECO:0000313" key="9">
    <source>
        <dbReference type="EMBL" id="KAL1208461.1"/>
    </source>
</evidence>
<dbReference type="Gene3D" id="3.40.50.200">
    <property type="entry name" value="Peptidase S8/S53 domain"/>
    <property type="match status" value="1"/>
</dbReference>
<accession>A0ABD1AQP5</accession>
<proteinExistence type="inferred from homology"/>
<keyword evidence="2" id="KW-0645">Protease</keyword>
<feature type="domain" description="Peptidase S8/S53" evidence="7">
    <location>
        <begin position="1"/>
        <end position="56"/>
    </location>
</feature>
<keyword evidence="5" id="KW-0720">Serine protease</keyword>
<dbReference type="AlphaFoldDB" id="A0ABD1AQP5"/>
<evidence type="ECO:0000256" key="5">
    <source>
        <dbReference type="ARBA" id="ARBA00022825"/>
    </source>
</evidence>
<keyword evidence="10" id="KW-1185">Reference proteome</keyword>
<dbReference type="SUPFAM" id="SSF52743">
    <property type="entry name" value="Subtilisin-like"/>
    <property type="match status" value="1"/>
</dbReference>
<dbReference type="EMBL" id="JBANAX010000447">
    <property type="protein sequence ID" value="KAL1208461.1"/>
    <property type="molecule type" value="Genomic_DNA"/>
</dbReference>
<dbReference type="Pfam" id="PF17766">
    <property type="entry name" value="fn3_6"/>
    <property type="match status" value="1"/>
</dbReference>
<dbReference type="GO" id="GO:0006508">
    <property type="term" value="P:proteolysis"/>
    <property type="evidence" value="ECO:0007669"/>
    <property type="project" value="UniProtKB-KW"/>
</dbReference>
<dbReference type="PANTHER" id="PTHR10795">
    <property type="entry name" value="PROPROTEIN CONVERTASE SUBTILISIN/KEXIN"/>
    <property type="match status" value="1"/>
</dbReference>
<evidence type="ECO:0000256" key="3">
    <source>
        <dbReference type="ARBA" id="ARBA00022729"/>
    </source>
</evidence>
<dbReference type="PROSITE" id="PS00138">
    <property type="entry name" value="SUBTILASE_SER"/>
    <property type="match status" value="1"/>
</dbReference>
<evidence type="ECO:0000259" key="8">
    <source>
        <dbReference type="Pfam" id="PF17766"/>
    </source>
</evidence>
<dbReference type="InterPro" id="IPR036852">
    <property type="entry name" value="Peptidase_S8/S53_dom_sf"/>
</dbReference>
<name>A0ABD1AQP5_CARAN</name>
<keyword evidence="3" id="KW-0732">Signal</keyword>
<keyword evidence="4" id="KW-0378">Hydrolase</keyword>
<evidence type="ECO:0000256" key="4">
    <source>
        <dbReference type="ARBA" id="ARBA00022801"/>
    </source>
</evidence>
<protein>
    <submittedName>
        <fullName evidence="9">Subtilisin-like protease SBT4.3</fullName>
    </submittedName>
</protein>
<evidence type="ECO:0000256" key="6">
    <source>
        <dbReference type="PROSITE-ProRule" id="PRU01240"/>
    </source>
</evidence>
<comment type="caution">
    <text evidence="9">The sequence shown here is derived from an EMBL/GenBank/DDBJ whole genome shotgun (WGS) entry which is preliminary data.</text>
</comment>
<reference evidence="9 10" key="1">
    <citation type="submission" date="2024-04" db="EMBL/GenBank/DDBJ databases">
        <title>Genome assembly C_amara_ONT_v2.</title>
        <authorList>
            <person name="Yant L."/>
            <person name="Moore C."/>
            <person name="Slenker M."/>
        </authorList>
    </citation>
    <scope>NUCLEOTIDE SEQUENCE [LARGE SCALE GENOMIC DNA]</scope>
    <source>
        <tissue evidence="9">Leaf</tissue>
    </source>
</reference>
<sequence length="213" mass="23204">MSGTSMACPHVAGVAAYVKSFHPDWSPSAIKSAIMTTATPMNLKKNPEQEFAYGSGQINPTKATDPGLVYEVETEDYLKMLCAEGFDPMVLTKISGQNVTCSEKTQAKDLNYPTMSTYCSPLDPFNVTFRRTVTNVGFPNSTYKASVVPLRPEIQISVEPEILRFGSLKEKKSFVVSISGKALKNGTFVSSSLVWSDGNHSVRSPIVAYSIKV</sequence>